<dbReference type="eggNOG" id="KOG4568">
    <property type="taxonomic scope" value="Eukaryota"/>
</dbReference>
<gene>
    <name evidence="2" type="ORF">AgaP_AGAP009041</name>
</gene>
<feature type="compositionally biased region" description="Basic and acidic residues" evidence="1">
    <location>
        <begin position="200"/>
        <end position="211"/>
    </location>
</feature>
<evidence type="ECO:0000313" key="2">
    <source>
        <dbReference type="EMBL" id="EDO63388.1"/>
    </source>
</evidence>
<reference evidence="2" key="4">
    <citation type="journal article" date="2007" name="Genome Biol.">
        <title>Update of the Anopheles gambiae PEST genome assembly.</title>
        <authorList>
            <person name="Sharakhova M.V."/>
            <person name="Hammond M.P."/>
            <person name="Lobo N.F."/>
            <person name="Krzywinski J."/>
            <person name="Unger M.F."/>
            <person name="Hillenmeyer M.E."/>
            <person name="Bruggner R.V."/>
            <person name="Birney E."/>
            <person name="Collins F.H."/>
        </authorList>
    </citation>
    <scope>NUCLEOTIDE SEQUENCE</scope>
    <source>
        <strain evidence="2">PEST</strain>
    </source>
</reference>
<dbReference type="EMBL" id="AAAB01008984">
    <property type="protein sequence ID" value="EDO63388.1"/>
    <property type="molecule type" value="Genomic_DNA"/>
</dbReference>
<reference evidence="2" key="1">
    <citation type="journal article" date="2002" name="Science">
        <title>The genome sequence of the malaria mosquito Anopheles gambiae.</title>
        <authorList>
            <person name="Holt R.A."/>
            <person name="Subramanian G.M."/>
            <person name="Halpern A."/>
            <person name="Sutton G.G."/>
            <person name="Charlab R."/>
            <person name="Nusskern D.R."/>
            <person name="Wincker P."/>
            <person name="Clark A.G."/>
            <person name="Ribeiro J.M."/>
            <person name="Wides R."/>
            <person name="Salzberg S.L."/>
            <person name="Loftus B."/>
            <person name="Yandell M."/>
            <person name="Majoros W.H."/>
            <person name="Rusch D.B."/>
            <person name="Lai Z."/>
            <person name="Kraft C.L."/>
            <person name="Abril J.F."/>
            <person name="Anthouard V."/>
            <person name="Arensburger P."/>
            <person name="Atkinson P.W."/>
            <person name="Baden H."/>
            <person name="de Berardinis V."/>
            <person name="Baldwin D."/>
            <person name="Benes V."/>
            <person name="Biedler J."/>
            <person name="Blass C."/>
            <person name="Bolanos R."/>
            <person name="Boscus D."/>
            <person name="Barnstead M."/>
            <person name="Cai S."/>
            <person name="Center A."/>
            <person name="Chaturverdi K."/>
            <person name="Christophides G.K."/>
            <person name="Chrystal M.A."/>
            <person name="Clamp M."/>
            <person name="Cravchik A."/>
            <person name="Curwen V."/>
            <person name="Dana A."/>
            <person name="Delcher A."/>
            <person name="Dew I."/>
            <person name="Evans C.A."/>
            <person name="Flanigan M."/>
            <person name="Grundschober-Freimoser A."/>
            <person name="Friedli L."/>
            <person name="Gu Z."/>
            <person name="Guan P."/>
            <person name="Guigo R."/>
            <person name="Hillenmeyer M.E."/>
            <person name="Hladun S.L."/>
            <person name="Hogan J.R."/>
            <person name="Hong Y.S."/>
            <person name="Hoover J."/>
            <person name="Jaillon O."/>
            <person name="Ke Z."/>
            <person name="Kodira C."/>
            <person name="Kokoza E."/>
            <person name="Koutsos A."/>
            <person name="Letunic I."/>
            <person name="Levitsky A."/>
            <person name="Liang Y."/>
            <person name="Lin J.J."/>
            <person name="Lobo N.F."/>
            <person name="Lopez J.R."/>
            <person name="Malek J.A."/>
            <person name="McIntosh T.C."/>
            <person name="Meister S."/>
            <person name="Miller J."/>
            <person name="Mobarry C."/>
            <person name="Mongin E."/>
            <person name="Murphy S.D."/>
            <person name="O'Brochta D.A."/>
            <person name="Pfannkoch C."/>
            <person name="Qi R."/>
            <person name="Regier M.A."/>
            <person name="Remington K."/>
            <person name="Shao H."/>
            <person name="Sharakhova M.V."/>
            <person name="Sitter C.D."/>
            <person name="Shetty J."/>
            <person name="Smith T.J."/>
            <person name="Strong R."/>
            <person name="Sun J."/>
            <person name="Thomasova D."/>
            <person name="Ton L.Q."/>
            <person name="Topalis P."/>
            <person name="Tu Z."/>
            <person name="Unger M.F."/>
            <person name="Walenz B."/>
            <person name="Wang A."/>
            <person name="Wang J."/>
            <person name="Wang M."/>
            <person name="Wang X."/>
            <person name="Woodford K.J."/>
            <person name="Wortman J.R."/>
            <person name="Wu M."/>
            <person name="Yao A."/>
            <person name="Zdobnov E.M."/>
            <person name="Zhang H."/>
            <person name="Zhao Q."/>
            <person name="Zhao S."/>
            <person name="Zhu S.C."/>
            <person name="Zhimulev I."/>
            <person name="Coluzzi M."/>
            <person name="della Torre A."/>
            <person name="Roth C.W."/>
            <person name="Louis C."/>
            <person name="Kalush F."/>
            <person name="Mural R.J."/>
            <person name="Myers E.W."/>
            <person name="Adams M.D."/>
            <person name="Smith H.O."/>
            <person name="Broder S."/>
            <person name="Gardner M.J."/>
            <person name="Fraser C.M."/>
            <person name="Birney E."/>
            <person name="Bork P."/>
            <person name="Brey P.T."/>
            <person name="Venter J.C."/>
            <person name="Weissenbach J."/>
            <person name="Kafatos F.C."/>
            <person name="Collins F.H."/>
            <person name="Hoffman S.L."/>
        </authorList>
    </citation>
    <scope>NUCLEOTIDE SEQUENCE [LARGE SCALE GENOMIC DNA]</scope>
    <source>
        <strain evidence="2">PEST</strain>
    </source>
</reference>
<feature type="compositionally biased region" description="Basic and acidic residues" evidence="1">
    <location>
        <begin position="116"/>
        <end position="125"/>
    </location>
</feature>
<feature type="region of interest" description="Disordered" evidence="1">
    <location>
        <begin position="22"/>
        <end position="254"/>
    </location>
</feature>
<dbReference type="VEuPathDB" id="VectorBase:AGAP009041"/>
<comment type="caution">
    <text evidence="2">The sequence shown here is derived from an EMBL/GenBank/DDBJ whole genome shotgun (WGS) entry which is preliminary data.</text>
</comment>
<feature type="compositionally biased region" description="Polar residues" evidence="1">
    <location>
        <begin position="22"/>
        <end position="41"/>
    </location>
</feature>
<reference evidence="2" key="5">
    <citation type="submission" date="2011-05" db="EMBL/GenBank/DDBJ databases">
        <authorList>
            <consortium name="VectorBase"/>
        </authorList>
    </citation>
    <scope>NUCLEOTIDE SEQUENCE</scope>
    <source>
        <strain evidence="2">PEST</strain>
    </source>
</reference>
<feature type="compositionally biased region" description="Basic and acidic residues" evidence="1">
    <location>
        <begin position="427"/>
        <end position="436"/>
    </location>
</feature>
<proteinExistence type="predicted"/>
<organism evidence="2">
    <name type="scientific">Anopheles gambiae</name>
    <name type="common">African malaria mosquito</name>
    <dbReference type="NCBI Taxonomy" id="7165"/>
    <lineage>
        <taxon>Eukaryota</taxon>
        <taxon>Metazoa</taxon>
        <taxon>Ecdysozoa</taxon>
        <taxon>Arthropoda</taxon>
        <taxon>Hexapoda</taxon>
        <taxon>Insecta</taxon>
        <taxon>Pterygota</taxon>
        <taxon>Neoptera</taxon>
        <taxon>Endopterygota</taxon>
        <taxon>Diptera</taxon>
        <taxon>Nematocera</taxon>
        <taxon>Culicoidea</taxon>
        <taxon>Culicidae</taxon>
        <taxon>Anophelinae</taxon>
        <taxon>Anopheles</taxon>
    </lineage>
</organism>
<protein>
    <submittedName>
        <fullName evidence="2">AGAP009041-PA</fullName>
    </submittedName>
</protein>
<reference evidence="2" key="3">
    <citation type="journal article" date="2004" name="Trends Parasitol.">
        <title>The Anopheles gambiae genome: an update.</title>
        <authorList>
            <person name="Mongin E."/>
            <person name="Louis C."/>
            <person name="Holt R.A."/>
            <person name="Birney E."/>
            <person name="Collins F.H."/>
        </authorList>
    </citation>
    <scope>NUCLEOTIDE SEQUENCE</scope>
    <source>
        <strain evidence="2">PEST</strain>
    </source>
</reference>
<sequence length="559" mass="60460">EMTQTSLPIPVLPKPAVVATEQLQDNKVSGASTTTASNYSDDFEHQSQTEAPPPVPERSVNDTIAVSSTTTFSSGSSSPASSDSNSGSASSSSSSDSADSNTNNSSSLQSSSASSMDHERIDSPRRAVNHPPANATDDERKAKSNTTTAHSSDFDSRSFSLSDSHNNTMNNQPPQPEEYLPSFEESLRRRQLPPMGHQNDGFEKRSNENEKGLAGGEQNVSQDSSISEQLPPEDREEEQSFSFNHSEKANDLKVNAVPPMVSNLSEDSIKKDLPQVKNDTLPYEENLDATINSDLLAAMFNRTDLEEKLPDGVATSEEHDLEMSDATSISIAQSLEDVSDSGSVTNTTTPTTVTPTMAIEIVEKEAGSDKNQLEPEDERSNELKTEVTPSKEDVPANQPPPTSESDYEDEEFHTKSSSGQGGTTSELAKRLATLHDELEELSETFERTPLMKSPLMATPPQALPDHPVEDQNSSEETITFDYDEDGITPPSEEPVKGEEEEQSSTSEPKEEEDQAASKIEVKLRSKTVGSDDTIVIASGTTSYSRDDHTESIATPPPAP</sequence>
<feature type="compositionally biased region" description="Low complexity" evidence="1">
    <location>
        <begin position="67"/>
        <end position="115"/>
    </location>
</feature>
<dbReference type="AlphaFoldDB" id="A7UV79"/>
<feature type="non-terminal residue" evidence="2">
    <location>
        <position position="559"/>
    </location>
</feature>
<name>A7UV79_ANOGA</name>
<dbReference type="VEuPathDB" id="VectorBase:AGAMI1_007582"/>
<accession>A7UV79</accession>
<feature type="region of interest" description="Disordered" evidence="1">
    <location>
        <begin position="336"/>
        <end position="559"/>
    </location>
</feature>
<reference evidence="2" key="2">
    <citation type="submission" date="2002-03" db="EMBL/GenBank/DDBJ databases">
        <authorList>
            <consortium name="The Anopheles Genome Sequencing Consortium"/>
        </authorList>
    </citation>
    <scope>NUCLEOTIDE SEQUENCE</scope>
    <source>
        <strain evidence="2">PEST</strain>
    </source>
</reference>
<dbReference type="InParanoid" id="A7UV79"/>
<feature type="compositionally biased region" description="Basic and acidic residues" evidence="1">
    <location>
        <begin position="361"/>
        <end position="394"/>
    </location>
</feature>
<feature type="compositionally biased region" description="Low complexity" evidence="1">
    <location>
        <begin position="344"/>
        <end position="356"/>
    </location>
</feature>
<evidence type="ECO:0000256" key="1">
    <source>
        <dbReference type="SAM" id="MobiDB-lite"/>
    </source>
</evidence>
<dbReference type="STRING" id="7165.A7UV79"/>
<feature type="compositionally biased region" description="Polar residues" evidence="1">
    <location>
        <begin position="218"/>
        <end position="228"/>
    </location>
</feature>
<feature type="non-terminal residue" evidence="2">
    <location>
        <position position="1"/>
    </location>
</feature>